<dbReference type="Proteomes" id="UP001367771">
    <property type="component" value="Unassembled WGS sequence"/>
</dbReference>
<evidence type="ECO:0000256" key="1">
    <source>
        <dbReference type="SAM" id="Phobius"/>
    </source>
</evidence>
<dbReference type="EMBL" id="JBBBDM010000004">
    <property type="protein sequence ID" value="MEI5687590.1"/>
    <property type="molecule type" value="Genomic_DNA"/>
</dbReference>
<comment type="caution">
    <text evidence="2">The sequence shown here is derived from an EMBL/GenBank/DDBJ whole genome shotgun (WGS) entry which is preliminary data.</text>
</comment>
<gene>
    <name evidence="2" type="ORF">V8201_10930</name>
</gene>
<name>A0ABU8H3K9_9SPHN</name>
<keyword evidence="1" id="KW-0472">Membrane</keyword>
<feature type="transmembrane region" description="Helical" evidence="1">
    <location>
        <begin position="18"/>
        <end position="36"/>
    </location>
</feature>
<proteinExistence type="predicted"/>
<keyword evidence="1" id="KW-0812">Transmembrane</keyword>
<reference evidence="2 3" key="1">
    <citation type="journal article" date="2013" name="Int. J. Syst. Evol. Microbiol.">
        <title>Sphingomonas kyungheensis sp. nov., a bacterium with ginsenoside-converting activity isolated from soil of a ginseng field.</title>
        <authorList>
            <person name="Son H.M."/>
            <person name="Yang J.E."/>
            <person name="Park Y."/>
            <person name="Han C.K."/>
            <person name="Kim S.G."/>
            <person name="Kook M."/>
            <person name="Yi T.H."/>
        </authorList>
    </citation>
    <scope>NUCLEOTIDE SEQUENCE [LARGE SCALE GENOMIC DNA]</scope>
    <source>
        <strain evidence="2 3">LMG 26582</strain>
    </source>
</reference>
<organism evidence="2 3">
    <name type="scientific">Sphingomonas kyungheensis</name>
    <dbReference type="NCBI Taxonomy" id="1069987"/>
    <lineage>
        <taxon>Bacteria</taxon>
        <taxon>Pseudomonadati</taxon>
        <taxon>Pseudomonadota</taxon>
        <taxon>Alphaproteobacteria</taxon>
        <taxon>Sphingomonadales</taxon>
        <taxon>Sphingomonadaceae</taxon>
        <taxon>Sphingomonas</taxon>
    </lineage>
</organism>
<evidence type="ECO:0000313" key="2">
    <source>
        <dbReference type="EMBL" id="MEI5687590.1"/>
    </source>
</evidence>
<accession>A0ABU8H3K9</accession>
<keyword evidence="3" id="KW-1185">Reference proteome</keyword>
<evidence type="ECO:0000313" key="3">
    <source>
        <dbReference type="Proteomes" id="UP001367771"/>
    </source>
</evidence>
<protein>
    <submittedName>
        <fullName evidence="2">Uncharacterized protein</fullName>
    </submittedName>
</protein>
<keyword evidence="1" id="KW-1133">Transmembrane helix</keyword>
<sequence>MSSAPDPRCRPPSPLRDIALIVVAVAVAVLLAHVHVDEVRLRWRGSGAISFGRAGHLSIAIDGSSGTPPSVTEPL</sequence>
<dbReference type="RefSeq" id="WP_271299737.1">
    <property type="nucleotide sequence ID" value="NZ_JBBBDM010000004.1"/>
</dbReference>